<dbReference type="InterPro" id="IPR001932">
    <property type="entry name" value="PPM-type_phosphatase-like_dom"/>
</dbReference>
<dbReference type="PROSITE" id="PS01032">
    <property type="entry name" value="PPM_1"/>
    <property type="match status" value="1"/>
</dbReference>
<dbReference type="AlphaFoldDB" id="A0A5N6N1U4"/>
<keyword evidence="4" id="KW-0479">Metal-binding</keyword>
<evidence type="ECO:0000256" key="7">
    <source>
        <dbReference type="ARBA" id="ARBA00022912"/>
    </source>
</evidence>
<dbReference type="PANTHER" id="PTHR13832:SF684">
    <property type="entry name" value="PROTEIN PHOSPHATASE 2C 27-RELATED"/>
    <property type="match status" value="1"/>
</dbReference>
<keyword evidence="8" id="KW-0464">Manganese</keyword>
<evidence type="ECO:0000256" key="5">
    <source>
        <dbReference type="ARBA" id="ARBA00022801"/>
    </source>
</evidence>
<dbReference type="InterPro" id="IPR036457">
    <property type="entry name" value="PPM-type-like_dom_sf"/>
</dbReference>
<comment type="cofactor">
    <cofactor evidence="2">
        <name>Mg(2+)</name>
        <dbReference type="ChEBI" id="CHEBI:18420"/>
    </cofactor>
</comment>
<evidence type="ECO:0000256" key="6">
    <source>
        <dbReference type="ARBA" id="ARBA00022842"/>
    </source>
</evidence>
<keyword evidence="5 9" id="KW-0378">Hydrolase</keyword>
<accession>A0A5N6N1U4</accession>
<evidence type="ECO:0000256" key="8">
    <source>
        <dbReference type="ARBA" id="ARBA00023211"/>
    </source>
</evidence>
<dbReference type="CDD" id="cd00143">
    <property type="entry name" value="PP2Cc"/>
    <property type="match status" value="1"/>
</dbReference>
<dbReference type="SUPFAM" id="SSF81606">
    <property type="entry name" value="PP2C-like"/>
    <property type="match status" value="2"/>
</dbReference>
<evidence type="ECO:0000259" key="11">
    <source>
        <dbReference type="PROSITE" id="PS51746"/>
    </source>
</evidence>
<dbReference type="Gene3D" id="3.60.40.10">
    <property type="entry name" value="PPM-type phosphatase domain"/>
    <property type="match status" value="2"/>
</dbReference>
<name>A0A5N6N1U4_9ASTR</name>
<dbReference type="Pfam" id="PF00481">
    <property type="entry name" value="PP2C"/>
    <property type="match status" value="2"/>
</dbReference>
<feature type="region of interest" description="Disordered" evidence="10">
    <location>
        <begin position="220"/>
        <end position="239"/>
    </location>
</feature>
<dbReference type="Proteomes" id="UP000326396">
    <property type="component" value="Linkage Group LG4"/>
</dbReference>
<dbReference type="InterPro" id="IPR000222">
    <property type="entry name" value="PP2C_BS"/>
</dbReference>
<evidence type="ECO:0000256" key="10">
    <source>
        <dbReference type="SAM" id="MobiDB-lite"/>
    </source>
</evidence>
<comment type="caution">
    <text evidence="12">The sequence shown here is derived from an EMBL/GenBank/DDBJ whole genome shotgun (WGS) entry which is preliminary data.</text>
</comment>
<evidence type="ECO:0000256" key="2">
    <source>
        <dbReference type="ARBA" id="ARBA00001946"/>
    </source>
</evidence>
<proteinExistence type="inferred from homology"/>
<dbReference type="EMBL" id="SZYD01000014">
    <property type="protein sequence ID" value="KAD4180114.1"/>
    <property type="molecule type" value="Genomic_DNA"/>
</dbReference>
<comment type="similarity">
    <text evidence="9">Belongs to the PP2C family.</text>
</comment>
<reference evidence="12 13" key="1">
    <citation type="submission" date="2019-05" db="EMBL/GenBank/DDBJ databases">
        <title>Mikania micrantha, genome provides insights into the molecular mechanism of rapid growth.</title>
        <authorList>
            <person name="Liu B."/>
        </authorList>
    </citation>
    <scope>NUCLEOTIDE SEQUENCE [LARGE SCALE GENOMIC DNA]</scope>
    <source>
        <strain evidence="12">NLD-2019</strain>
        <tissue evidence="12">Leaf</tissue>
    </source>
</reference>
<evidence type="ECO:0000256" key="4">
    <source>
        <dbReference type="ARBA" id="ARBA00022723"/>
    </source>
</evidence>
<evidence type="ECO:0000256" key="9">
    <source>
        <dbReference type="RuleBase" id="RU003465"/>
    </source>
</evidence>
<feature type="compositionally biased region" description="Low complexity" evidence="10">
    <location>
        <begin position="224"/>
        <end position="236"/>
    </location>
</feature>
<dbReference type="PROSITE" id="PS51746">
    <property type="entry name" value="PPM_2"/>
    <property type="match status" value="1"/>
</dbReference>
<evidence type="ECO:0000256" key="1">
    <source>
        <dbReference type="ARBA" id="ARBA00001936"/>
    </source>
</evidence>
<keyword evidence="6" id="KW-0460">Magnesium</keyword>
<dbReference type="SMART" id="SM00332">
    <property type="entry name" value="PP2Cc"/>
    <property type="match status" value="1"/>
</dbReference>
<dbReference type="EC" id="3.1.3.16" evidence="3"/>
<comment type="cofactor">
    <cofactor evidence="1">
        <name>Mn(2+)</name>
        <dbReference type="ChEBI" id="CHEBI:29035"/>
    </cofactor>
</comment>
<evidence type="ECO:0000313" key="13">
    <source>
        <dbReference type="Proteomes" id="UP000326396"/>
    </source>
</evidence>
<organism evidence="12 13">
    <name type="scientific">Mikania micrantha</name>
    <name type="common">bitter vine</name>
    <dbReference type="NCBI Taxonomy" id="192012"/>
    <lineage>
        <taxon>Eukaryota</taxon>
        <taxon>Viridiplantae</taxon>
        <taxon>Streptophyta</taxon>
        <taxon>Embryophyta</taxon>
        <taxon>Tracheophyta</taxon>
        <taxon>Spermatophyta</taxon>
        <taxon>Magnoliopsida</taxon>
        <taxon>eudicotyledons</taxon>
        <taxon>Gunneridae</taxon>
        <taxon>Pentapetalae</taxon>
        <taxon>asterids</taxon>
        <taxon>campanulids</taxon>
        <taxon>Asterales</taxon>
        <taxon>Asteraceae</taxon>
        <taxon>Asteroideae</taxon>
        <taxon>Heliantheae alliance</taxon>
        <taxon>Eupatorieae</taxon>
        <taxon>Mikania</taxon>
    </lineage>
</organism>
<dbReference type="PANTHER" id="PTHR13832">
    <property type="entry name" value="PROTEIN PHOSPHATASE 2C"/>
    <property type="match status" value="1"/>
</dbReference>
<protein>
    <recommendedName>
        <fullName evidence="3">protein-serine/threonine phosphatase</fullName>
        <ecNumber evidence="3">3.1.3.16</ecNumber>
    </recommendedName>
</protein>
<evidence type="ECO:0000313" key="12">
    <source>
        <dbReference type="EMBL" id="KAD4180114.1"/>
    </source>
</evidence>
<feature type="domain" description="PPM-type phosphatase" evidence="11">
    <location>
        <begin position="62"/>
        <end position="365"/>
    </location>
</feature>
<dbReference type="GO" id="GO:0046872">
    <property type="term" value="F:metal ion binding"/>
    <property type="evidence" value="ECO:0007669"/>
    <property type="project" value="UniProtKB-KW"/>
</dbReference>
<dbReference type="InterPro" id="IPR015655">
    <property type="entry name" value="PP2C"/>
</dbReference>
<dbReference type="OrthoDB" id="10264738at2759"/>
<evidence type="ECO:0000256" key="3">
    <source>
        <dbReference type="ARBA" id="ARBA00013081"/>
    </source>
</evidence>
<gene>
    <name evidence="12" type="ORF">E3N88_28705</name>
</gene>
<dbReference type="GO" id="GO:0004722">
    <property type="term" value="F:protein serine/threonine phosphatase activity"/>
    <property type="evidence" value="ECO:0007669"/>
    <property type="project" value="UniProtKB-EC"/>
</dbReference>
<sequence length="398" mass="44089">MCVQDLEKVCEEIDHLGLSTDNHTSQFPSHQINLSTSFPMESICEDTVVSEDKYNNFIPILRSGEWSDIGHRQYMEDTHICIPDLARNFNNKLLGEEAISFYGVFDGHGGEGASHFVRDNLPKIIVDDDSFPLELEKVVMRSFVETDAAFARSCAIESGLSSGTTALTAMIFGRSGTSARAHNWHFSLGRILPGVEDRLTNRLPLGLGYQIFRIGFLSKDRSGNSESPSSPGSFSGAKEQVSKPASISLWSSLIAFAERMQVLSGKKNFPELTVGDSSCGFSLCSRGLLLYMDRSFDVSAGLVQDEFLIIGSDGVWDVFRSQNAVDFVRRRLQDHNDVKRCCKEMVEEAMKRGADDNLTVVVVCFQAEPPPQVAVQRGRVRRSISAEGLLNLKFHLEG</sequence>
<keyword evidence="13" id="KW-1185">Reference proteome</keyword>
<keyword evidence="7 9" id="KW-0904">Protein phosphatase</keyword>